<dbReference type="Pfam" id="PF08241">
    <property type="entry name" value="Methyltransf_11"/>
    <property type="match status" value="1"/>
</dbReference>
<dbReference type="Gene3D" id="3.40.50.150">
    <property type="entry name" value="Vaccinia Virus protein VP39"/>
    <property type="match status" value="1"/>
</dbReference>
<sequence>MGARDRLAAGLARQLGHPSGLPGLLVGALLNRSNARPVAAAVRALRLAPGEEVTDIGYGGGAGLRLLLDAVGPAGRVHGVELSTTMSEQAHKRFWKALAAGRLRLHHGSITALPLDDDSVDALITINTVYFVADLDRAFAELARVLRASGRLVVGIGDPDAMAGMPFTEHGFRLRPVAELVDALTAAGLPLREHLRVGQGPRAFHLLVAAH</sequence>
<evidence type="ECO:0000313" key="2">
    <source>
        <dbReference type="EMBL" id="SFP67923.1"/>
    </source>
</evidence>
<dbReference type="STRING" id="587909.SAMN05421810_10378"/>
<proteinExistence type="predicted"/>
<keyword evidence="2" id="KW-0808">Transferase</keyword>
<protein>
    <submittedName>
        <fullName evidence="2">Methyltransferase domain-containing protein</fullName>
    </submittedName>
</protein>
<dbReference type="GO" id="GO:0032259">
    <property type="term" value="P:methylation"/>
    <property type="evidence" value="ECO:0007669"/>
    <property type="project" value="UniProtKB-KW"/>
</dbReference>
<dbReference type="InterPro" id="IPR050723">
    <property type="entry name" value="CFA/CMAS"/>
</dbReference>
<keyword evidence="3" id="KW-1185">Reference proteome</keyword>
<evidence type="ECO:0000259" key="1">
    <source>
        <dbReference type="Pfam" id="PF08241"/>
    </source>
</evidence>
<dbReference type="SUPFAM" id="SSF53335">
    <property type="entry name" value="S-adenosyl-L-methionine-dependent methyltransferases"/>
    <property type="match status" value="1"/>
</dbReference>
<dbReference type="EMBL" id="FOWW01000003">
    <property type="protein sequence ID" value="SFP67923.1"/>
    <property type="molecule type" value="Genomic_DNA"/>
</dbReference>
<dbReference type="PANTHER" id="PTHR43667">
    <property type="entry name" value="CYCLOPROPANE-FATTY-ACYL-PHOSPHOLIPID SYNTHASE"/>
    <property type="match status" value="1"/>
</dbReference>
<dbReference type="GO" id="GO:0008757">
    <property type="term" value="F:S-adenosylmethionine-dependent methyltransferase activity"/>
    <property type="evidence" value="ECO:0007669"/>
    <property type="project" value="InterPro"/>
</dbReference>
<gene>
    <name evidence="2" type="ORF">SAMN05421810_10378</name>
</gene>
<organism evidence="2 3">
    <name type="scientific">Amycolatopsis arida</name>
    <dbReference type="NCBI Taxonomy" id="587909"/>
    <lineage>
        <taxon>Bacteria</taxon>
        <taxon>Bacillati</taxon>
        <taxon>Actinomycetota</taxon>
        <taxon>Actinomycetes</taxon>
        <taxon>Pseudonocardiales</taxon>
        <taxon>Pseudonocardiaceae</taxon>
        <taxon>Amycolatopsis</taxon>
    </lineage>
</organism>
<dbReference type="InterPro" id="IPR029063">
    <property type="entry name" value="SAM-dependent_MTases_sf"/>
</dbReference>
<dbReference type="CDD" id="cd02440">
    <property type="entry name" value="AdoMet_MTases"/>
    <property type="match status" value="1"/>
</dbReference>
<evidence type="ECO:0000313" key="3">
    <source>
        <dbReference type="Proteomes" id="UP000198727"/>
    </source>
</evidence>
<accession>A0A1I5SB33</accession>
<name>A0A1I5SB33_9PSEU</name>
<dbReference type="PANTHER" id="PTHR43667:SF2">
    <property type="entry name" value="FATTY ACID C-METHYL TRANSFERASE"/>
    <property type="match status" value="1"/>
</dbReference>
<dbReference type="RefSeq" id="WP_092529776.1">
    <property type="nucleotide sequence ID" value="NZ_FOWW01000003.1"/>
</dbReference>
<dbReference type="OrthoDB" id="529208at2"/>
<reference evidence="3" key="1">
    <citation type="submission" date="2016-10" db="EMBL/GenBank/DDBJ databases">
        <authorList>
            <person name="Varghese N."/>
            <person name="Submissions S."/>
        </authorList>
    </citation>
    <scope>NUCLEOTIDE SEQUENCE [LARGE SCALE GENOMIC DNA]</scope>
    <source>
        <strain evidence="3">CGMCC 4.5579</strain>
    </source>
</reference>
<keyword evidence="2" id="KW-0489">Methyltransferase</keyword>
<dbReference type="Proteomes" id="UP000198727">
    <property type="component" value="Unassembled WGS sequence"/>
</dbReference>
<feature type="domain" description="Methyltransferase type 11" evidence="1">
    <location>
        <begin position="55"/>
        <end position="154"/>
    </location>
</feature>
<dbReference type="AlphaFoldDB" id="A0A1I5SB33"/>
<dbReference type="InterPro" id="IPR013216">
    <property type="entry name" value="Methyltransf_11"/>
</dbReference>